<gene>
    <name evidence="1" type="ORF">H6G06_08275</name>
</gene>
<sequence length="72" mass="8045">MHSFQEISSLESEIVNNAQANLSQILNSEANIHKLIYHHVSDTVMVKGKGIYLYDAEGNRYIDCASATFNLS</sequence>
<dbReference type="Gene3D" id="3.90.1150.10">
    <property type="entry name" value="Aspartate Aminotransferase, domain 1"/>
    <property type="match status" value="1"/>
</dbReference>
<dbReference type="InterPro" id="IPR015424">
    <property type="entry name" value="PyrdxlP-dep_Trfase"/>
</dbReference>
<dbReference type="AlphaFoldDB" id="A0A926WF91"/>
<evidence type="ECO:0000313" key="1">
    <source>
        <dbReference type="EMBL" id="MBD2293484.1"/>
    </source>
</evidence>
<dbReference type="EMBL" id="JACJQU010000003">
    <property type="protein sequence ID" value="MBD2293484.1"/>
    <property type="molecule type" value="Genomic_DNA"/>
</dbReference>
<reference evidence="2" key="1">
    <citation type="journal article" date="2020" name="ISME J.">
        <title>Comparative genomics reveals insights into cyanobacterial evolution and habitat adaptation.</title>
        <authorList>
            <person name="Chen M.Y."/>
            <person name="Teng W.K."/>
            <person name="Zhao L."/>
            <person name="Hu C.X."/>
            <person name="Zhou Y.K."/>
            <person name="Han B.P."/>
            <person name="Song L.R."/>
            <person name="Shu W.S."/>
        </authorList>
    </citation>
    <scope>NUCLEOTIDE SEQUENCE [LARGE SCALE GENOMIC DNA]</scope>
    <source>
        <strain evidence="2">FACHB-251</strain>
    </source>
</reference>
<dbReference type="SUPFAM" id="SSF53383">
    <property type="entry name" value="PLP-dependent transferases"/>
    <property type="match status" value="1"/>
</dbReference>
<protein>
    <recommendedName>
        <fullName evidence="3">Aspartate aminotransferase family protein</fullName>
    </recommendedName>
</protein>
<proteinExistence type="predicted"/>
<evidence type="ECO:0000313" key="2">
    <source>
        <dbReference type="Proteomes" id="UP000662185"/>
    </source>
</evidence>
<evidence type="ECO:0008006" key="3">
    <source>
        <dbReference type="Google" id="ProtNLM"/>
    </source>
</evidence>
<organism evidence="1 2">
    <name type="scientific">Anabaena sphaerica FACHB-251</name>
    <dbReference type="NCBI Taxonomy" id="2692883"/>
    <lineage>
        <taxon>Bacteria</taxon>
        <taxon>Bacillati</taxon>
        <taxon>Cyanobacteriota</taxon>
        <taxon>Cyanophyceae</taxon>
        <taxon>Nostocales</taxon>
        <taxon>Nostocaceae</taxon>
        <taxon>Anabaena</taxon>
    </lineage>
</organism>
<dbReference type="Proteomes" id="UP000662185">
    <property type="component" value="Unassembled WGS sequence"/>
</dbReference>
<dbReference type="InterPro" id="IPR015422">
    <property type="entry name" value="PyrdxlP-dep_Trfase_small"/>
</dbReference>
<keyword evidence="2" id="KW-1185">Reference proteome</keyword>
<accession>A0A926WF91</accession>
<dbReference type="RefSeq" id="WP_190558933.1">
    <property type="nucleotide sequence ID" value="NZ_JACJQU010000003.1"/>
</dbReference>
<comment type="caution">
    <text evidence="1">The sequence shown here is derived from an EMBL/GenBank/DDBJ whole genome shotgun (WGS) entry which is preliminary data.</text>
</comment>
<name>A0A926WF91_9NOST</name>